<evidence type="ECO:0000256" key="1">
    <source>
        <dbReference type="SAM" id="MobiDB-lite"/>
    </source>
</evidence>
<name>A0A0D2J3P4_9EURO</name>
<feature type="compositionally biased region" description="Low complexity" evidence="1">
    <location>
        <begin position="83"/>
        <end position="97"/>
    </location>
</feature>
<dbReference type="Proteomes" id="UP000053411">
    <property type="component" value="Unassembled WGS sequence"/>
</dbReference>
<sequence>MGLIKTTIIAGTGIYAVNKITKAAENRRTTPAPVAAVQDSNYSRQQQVDAPPSYYPVPYQQAGPSQEKVVPMEFQYTERRGPQQDLQQQQKQQGHAQVLSANNSAYAPLPYGYDNHQPAYEYAPEHADMYAAGSAPLPQYDSWRQRRHQQGFVEPDEVSNSTTFDGQPSRRGNTGRTTGLLDTLAQQAENLRDGKGKDIVGKLLSR</sequence>
<dbReference type="GeneID" id="27706440"/>
<keyword evidence="3" id="KW-1185">Reference proteome</keyword>
<proteinExistence type="predicted"/>
<accession>A0A0D2J3P4</accession>
<dbReference type="OrthoDB" id="4120939at2759"/>
<dbReference type="AlphaFoldDB" id="A0A0D2J3P4"/>
<feature type="region of interest" description="Disordered" evidence="1">
    <location>
        <begin position="150"/>
        <end position="179"/>
    </location>
</feature>
<feature type="compositionally biased region" description="Polar residues" evidence="1">
    <location>
        <begin position="38"/>
        <end position="48"/>
    </location>
</feature>
<protein>
    <submittedName>
        <fullName evidence="2">Uncharacterized protein</fullName>
    </submittedName>
</protein>
<feature type="region of interest" description="Disordered" evidence="1">
    <location>
        <begin position="28"/>
        <end position="48"/>
    </location>
</feature>
<gene>
    <name evidence="2" type="ORF">Z520_00694</name>
</gene>
<dbReference type="EMBL" id="KN848062">
    <property type="protein sequence ID" value="KIY04002.1"/>
    <property type="molecule type" value="Genomic_DNA"/>
</dbReference>
<dbReference type="RefSeq" id="XP_016638124.1">
    <property type="nucleotide sequence ID" value="XM_016771214.1"/>
</dbReference>
<feature type="region of interest" description="Disordered" evidence="1">
    <location>
        <begin position="78"/>
        <end position="97"/>
    </location>
</feature>
<evidence type="ECO:0000313" key="2">
    <source>
        <dbReference type="EMBL" id="KIY04002.1"/>
    </source>
</evidence>
<organism evidence="2 3">
    <name type="scientific">Fonsecaea multimorphosa CBS 102226</name>
    <dbReference type="NCBI Taxonomy" id="1442371"/>
    <lineage>
        <taxon>Eukaryota</taxon>
        <taxon>Fungi</taxon>
        <taxon>Dikarya</taxon>
        <taxon>Ascomycota</taxon>
        <taxon>Pezizomycotina</taxon>
        <taxon>Eurotiomycetes</taxon>
        <taxon>Chaetothyriomycetidae</taxon>
        <taxon>Chaetothyriales</taxon>
        <taxon>Herpotrichiellaceae</taxon>
        <taxon>Fonsecaea</taxon>
    </lineage>
</organism>
<dbReference type="VEuPathDB" id="FungiDB:Z520_00694"/>
<evidence type="ECO:0000313" key="3">
    <source>
        <dbReference type="Proteomes" id="UP000053411"/>
    </source>
</evidence>
<feature type="compositionally biased region" description="Polar residues" evidence="1">
    <location>
        <begin position="158"/>
        <end position="177"/>
    </location>
</feature>
<reference evidence="2 3" key="1">
    <citation type="submission" date="2015-01" db="EMBL/GenBank/DDBJ databases">
        <title>The Genome Sequence of Fonsecaea multimorphosa CBS 102226.</title>
        <authorList>
            <consortium name="The Broad Institute Genomics Platform"/>
            <person name="Cuomo C."/>
            <person name="de Hoog S."/>
            <person name="Gorbushina A."/>
            <person name="Stielow B."/>
            <person name="Teixiera M."/>
            <person name="Abouelleil A."/>
            <person name="Chapman S.B."/>
            <person name="Priest M."/>
            <person name="Young S.K."/>
            <person name="Wortman J."/>
            <person name="Nusbaum C."/>
            <person name="Birren B."/>
        </authorList>
    </citation>
    <scope>NUCLEOTIDE SEQUENCE [LARGE SCALE GENOMIC DNA]</scope>
    <source>
        <strain evidence="2 3">CBS 102226</strain>
    </source>
</reference>